<dbReference type="InterPro" id="IPR009057">
    <property type="entry name" value="Homeodomain-like_sf"/>
</dbReference>
<dbReference type="Proteomes" id="UP001353858">
    <property type="component" value="Unassembled WGS sequence"/>
</dbReference>
<evidence type="ECO:0000313" key="3">
    <source>
        <dbReference type="Proteomes" id="UP001353858"/>
    </source>
</evidence>
<dbReference type="AlphaFoldDB" id="A0AAN7SLT7"/>
<reference evidence="3" key="1">
    <citation type="submission" date="2023-01" db="EMBL/GenBank/DDBJ databases">
        <title>Key to firefly adult light organ development and bioluminescence: homeobox transcription factors regulate luciferase expression and transportation to peroxisome.</title>
        <authorList>
            <person name="Fu X."/>
        </authorList>
    </citation>
    <scope>NUCLEOTIDE SEQUENCE [LARGE SCALE GENOMIC DNA]</scope>
</reference>
<sequence length="351" mass="40747">MEDKEVRRFIPKTPSIAITTIPISPNPIDNTNSESIPEIANQTVIVNTSNKSNNTVTQTRSGRKVSKPMPRKRVLKTNRVLIDEANMKQAIIKVFNSTYSERRAAIIYKIRRTTLQCRIKRILSKYTKESYLTHNGERADDSGNDSIDEDSPKYSMSSLQCIFVHQCDSLTDFYCFINFPMNTIKAIEKILVPEENYTTNFTTKNHFLKKPYTGEEEIEYVRALKYDNLTIEEIISHYNKCRNTRLSQIKACQDMKEVYASWPHYKQSYGYKLIYKEFDTFFEKLLPVLKQKITDLESIKLFTQLDVQRNSLTEDGRNAGLLYLLPIILPPTTRSVVKVSDGTKRIKRFTT</sequence>
<evidence type="ECO:0000313" key="2">
    <source>
        <dbReference type="EMBL" id="KAK4886139.1"/>
    </source>
</evidence>
<dbReference type="Gene3D" id="1.10.10.60">
    <property type="entry name" value="Homeodomain-like"/>
    <property type="match status" value="1"/>
</dbReference>
<dbReference type="SUPFAM" id="SSF46689">
    <property type="entry name" value="Homeodomain-like"/>
    <property type="match status" value="1"/>
</dbReference>
<gene>
    <name evidence="2" type="ORF">RN001_002410</name>
</gene>
<keyword evidence="3" id="KW-1185">Reference proteome</keyword>
<evidence type="ECO:0000256" key="1">
    <source>
        <dbReference type="ARBA" id="ARBA00004123"/>
    </source>
</evidence>
<name>A0AAN7SLT7_9COLE</name>
<organism evidence="2 3">
    <name type="scientific">Aquatica leii</name>
    <dbReference type="NCBI Taxonomy" id="1421715"/>
    <lineage>
        <taxon>Eukaryota</taxon>
        <taxon>Metazoa</taxon>
        <taxon>Ecdysozoa</taxon>
        <taxon>Arthropoda</taxon>
        <taxon>Hexapoda</taxon>
        <taxon>Insecta</taxon>
        <taxon>Pterygota</taxon>
        <taxon>Neoptera</taxon>
        <taxon>Endopterygota</taxon>
        <taxon>Coleoptera</taxon>
        <taxon>Polyphaga</taxon>
        <taxon>Elateriformia</taxon>
        <taxon>Elateroidea</taxon>
        <taxon>Lampyridae</taxon>
        <taxon>Luciolinae</taxon>
        <taxon>Aquatica</taxon>
    </lineage>
</organism>
<comment type="caution">
    <text evidence="2">The sequence shown here is derived from an EMBL/GenBank/DDBJ whole genome shotgun (WGS) entry which is preliminary data.</text>
</comment>
<protein>
    <submittedName>
        <fullName evidence="2">Uncharacterized protein</fullName>
    </submittedName>
</protein>
<dbReference type="GO" id="GO:0005634">
    <property type="term" value="C:nucleus"/>
    <property type="evidence" value="ECO:0007669"/>
    <property type="project" value="UniProtKB-SubCell"/>
</dbReference>
<comment type="subcellular location">
    <subcellularLocation>
        <location evidence="1">Nucleus</location>
    </subcellularLocation>
</comment>
<accession>A0AAN7SLT7</accession>
<dbReference type="EMBL" id="JARPUR010000001">
    <property type="protein sequence ID" value="KAK4886139.1"/>
    <property type="molecule type" value="Genomic_DNA"/>
</dbReference>
<proteinExistence type="predicted"/>